<dbReference type="InParanoid" id="A0A194WZP0"/>
<feature type="compositionally biased region" description="Polar residues" evidence="1">
    <location>
        <begin position="16"/>
        <end position="44"/>
    </location>
</feature>
<sequence length="456" mass="51851">MASVSQAQGELKSSDTHVSGQSTVDTSNTGSGNAATTPSQTLPQLSPVPSYPTAPTQMTHYQQFPTAPQNYLLRYPTRSHLAPRLPPLKRPFTPMTSRLNHTQVHVLALSFENHGLAETHRQEINKLLDTFQYRYNYTVTDFRIPENGSQVDSENAICKEIMSYKNGSANFGPSLLWVYYGGHGGHGGFSGGEFCLEGDTVPGTDMNIVRWAPIRNALASLYCDVIVVIDSCESGAAYDPNLELRPNGYRMDLLAACGTDKTTKGPGDFSFTKSIDDNLNQMADGDYRISLHDLTTALRNRRDFVAWALVYHAPNWWNLPRWNTETQPELVHRNMRDDGYSTIHLNVYASQSLYPGQSATVSGGFKSLAQSEMEMEREVMRRVQFVFFDEKGTLFNDRQEYEDYQKQLQEEDERWEAEEKELDEEERRMEKEMENDKLRRRDEDEARKKYNGGESI</sequence>
<dbReference type="GeneID" id="28830044"/>
<organism evidence="2 3">
    <name type="scientific">Mollisia scopiformis</name>
    <name type="common">Conifer needle endophyte fungus</name>
    <name type="synonym">Phialocephala scopiformis</name>
    <dbReference type="NCBI Taxonomy" id="149040"/>
    <lineage>
        <taxon>Eukaryota</taxon>
        <taxon>Fungi</taxon>
        <taxon>Dikarya</taxon>
        <taxon>Ascomycota</taxon>
        <taxon>Pezizomycotina</taxon>
        <taxon>Leotiomycetes</taxon>
        <taxon>Helotiales</taxon>
        <taxon>Mollisiaceae</taxon>
        <taxon>Mollisia</taxon>
    </lineage>
</organism>
<dbReference type="RefSeq" id="XP_018067437.1">
    <property type="nucleotide sequence ID" value="XM_018220318.1"/>
</dbReference>
<proteinExistence type="predicted"/>
<feature type="compositionally biased region" description="Basic and acidic residues" evidence="1">
    <location>
        <begin position="425"/>
        <end position="448"/>
    </location>
</feature>
<feature type="compositionally biased region" description="Acidic residues" evidence="1">
    <location>
        <begin position="410"/>
        <end position="424"/>
    </location>
</feature>
<protein>
    <submittedName>
        <fullName evidence="2">Uncharacterized protein</fullName>
    </submittedName>
</protein>
<dbReference type="EMBL" id="KQ947423">
    <property type="protein sequence ID" value="KUJ13082.1"/>
    <property type="molecule type" value="Genomic_DNA"/>
</dbReference>
<feature type="region of interest" description="Disordered" evidence="1">
    <location>
        <begin position="404"/>
        <end position="456"/>
    </location>
</feature>
<dbReference type="Proteomes" id="UP000070700">
    <property type="component" value="Unassembled WGS sequence"/>
</dbReference>
<reference evidence="2 3" key="1">
    <citation type="submission" date="2015-10" db="EMBL/GenBank/DDBJ databases">
        <title>Full genome of DAOMC 229536 Phialocephala scopiformis, a fungal endophyte of spruce producing the potent anti-insectan compound rugulosin.</title>
        <authorList>
            <consortium name="DOE Joint Genome Institute"/>
            <person name="Walker A.K."/>
            <person name="Frasz S.L."/>
            <person name="Seifert K.A."/>
            <person name="Miller J.D."/>
            <person name="Mondo S.J."/>
            <person name="Labutti K."/>
            <person name="Lipzen A."/>
            <person name="Dockter R."/>
            <person name="Kennedy M."/>
            <person name="Grigoriev I.V."/>
            <person name="Spatafora J.W."/>
        </authorList>
    </citation>
    <scope>NUCLEOTIDE SEQUENCE [LARGE SCALE GENOMIC DNA]</scope>
    <source>
        <strain evidence="2 3">CBS 120377</strain>
    </source>
</reference>
<keyword evidence="3" id="KW-1185">Reference proteome</keyword>
<evidence type="ECO:0000256" key="1">
    <source>
        <dbReference type="SAM" id="MobiDB-lite"/>
    </source>
</evidence>
<evidence type="ECO:0000313" key="2">
    <source>
        <dbReference type="EMBL" id="KUJ13082.1"/>
    </source>
</evidence>
<gene>
    <name evidence="2" type="ORF">LY89DRAFT_737977</name>
</gene>
<evidence type="ECO:0000313" key="3">
    <source>
        <dbReference type="Proteomes" id="UP000070700"/>
    </source>
</evidence>
<dbReference type="KEGG" id="psco:LY89DRAFT_737977"/>
<feature type="region of interest" description="Disordered" evidence="1">
    <location>
        <begin position="1"/>
        <end position="56"/>
    </location>
</feature>
<accession>A0A194WZP0</accession>
<dbReference type="AlphaFoldDB" id="A0A194WZP0"/>
<name>A0A194WZP0_MOLSC</name>